<feature type="transmembrane region" description="Helical" evidence="1">
    <location>
        <begin position="59"/>
        <end position="81"/>
    </location>
</feature>
<protein>
    <recommendedName>
        <fullName evidence="4">Reverse transcriptase Ty1/copia-type domain-containing protein</fullName>
    </recommendedName>
</protein>
<gene>
    <name evidence="2" type="ORF">CR513_32381</name>
</gene>
<evidence type="ECO:0000256" key="1">
    <source>
        <dbReference type="SAM" id="Phobius"/>
    </source>
</evidence>
<comment type="caution">
    <text evidence="2">The sequence shown here is derived from an EMBL/GenBank/DDBJ whole genome shotgun (WGS) entry which is preliminary data.</text>
</comment>
<dbReference type="Proteomes" id="UP000257109">
    <property type="component" value="Unassembled WGS sequence"/>
</dbReference>
<evidence type="ECO:0000313" key="3">
    <source>
        <dbReference type="Proteomes" id="UP000257109"/>
    </source>
</evidence>
<keyword evidence="1" id="KW-1133">Transmembrane helix</keyword>
<keyword evidence="1" id="KW-0812">Transmembrane</keyword>
<keyword evidence="3" id="KW-1185">Reference proteome</keyword>
<dbReference type="AlphaFoldDB" id="A0A371G6X6"/>
<proteinExistence type="predicted"/>
<evidence type="ECO:0008006" key="4">
    <source>
        <dbReference type="Google" id="ProtNLM"/>
    </source>
</evidence>
<sequence length="218" mass="25330">MLPYVLDKQIPHFPHTSSSASTKCLQIYLFSHNLSLGLDKLLTQSLKYVFLGLYHNLSILNYVLSLFLLQSPLFILLFSLLNLSHKKFNIPLPYICKGTCSTHKPLPLYIALSYHRLSPLHYICFSSLLFDSGTWELIHLPFEKSIVRCRWLYTIKVGPDDKIDHFKTHMITLRLSHLWKKCRWLYTIKVGPDDKIDHFKTQLVDKGHSPLASVPTKH</sequence>
<feature type="non-terminal residue" evidence="2">
    <location>
        <position position="1"/>
    </location>
</feature>
<evidence type="ECO:0000313" key="2">
    <source>
        <dbReference type="EMBL" id="RDX86308.1"/>
    </source>
</evidence>
<keyword evidence="1" id="KW-0472">Membrane</keyword>
<dbReference type="EMBL" id="QJKJ01006550">
    <property type="protein sequence ID" value="RDX86308.1"/>
    <property type="molecule type" value="Genomic_DNA"/>
</dbReference>
<reference evidence="2" key="1">
    <citation type="submission" date="2018-05" db="EMBL/GenBank/DDBJ databases">
        <title>Draft genome of Mucuna pruriens seed.</title>
        <authorList>
            <person name="Nnadi N.E."/>
            <person name="Vos R."/>
            <person name="Hasami M.H."/>
            <person name="Devisetty U.K."/>
            <person name="Aguiy J.C."/>
        </authorList>
    </citation>
    <scope>NUCLEOTIDE SEQUENCE [LARGE SCALE GENOMIC DNA]</scope>
    <source>
        <strain evidence="2">JCA_2017</strain>
    </source>
</reference>
<name>A0A371G6X6_MUCPR</name>
<organism evidence="2 3">
    <name type="scientific">Mucuna pruriens</name>
    <name type="common">Velvet bean</name>
    <name type="synonym">Dolichos pruriens</name>
    <dbReference type="NCBI Taxonomy" id="157652"/>
    <lineage>
        <taxon>Eukaryota</taxon>
        <taxon>Viridiplantae</taxon>
        <taxon>Streptophyta</taxon>
        <taxon>Embryophyta</taxon>
        <taxon>Tracheophyta</taxon>
        <taxon>Spermatophyta</taxon>
        <taxon>Magnoliopsida</taxon>
        <taxon>eudicotyledons</taxon>
        <taxon>Gunneridae</taxon>
        <taxon>Pentapetalae</taxon>
        <taxon>rosids</taxon>
        <taxon>fabids</taxon>
        <taxon>Fabales</taxon>
        <taxon>Fabaceae</taxon>
        <taxon>Papilionoideae</taxon>
        <taxon>50 kb inversion clade</taxon>
        <taxon>NPAAA clade</taxon>
        <taxon>indigoferoid/millettioid clade</taxon>
        <taxon>Phaseoleae</taxon>
        <taxon>Mucuna</taxon>
    </lineage>
</organism>
<accession>A0A371G6X6</accession>